<reference evidence="1" key="1">
    <citation type="submission" date="2024-05" db="EMBL/GenBank/DDBJ databases">
        <title>30 novel species of actinomycetes from the DSMZ collection.</title>
        <authorList>
            <person name="Nouioui I."/>
        </authorList>
    </citation>
    <scope>NUCLEOTIDE SEQUENCE</scope>
    <source>
        <strain evidence="1">DSM 40473</strain>
    </source>
</reference>
<name>A0ABU2SH49_9ACTN</name>
<proteinExistence type="predicted"/>
<organism evidence="1 2">
    <name type="scientific">Streptomyces hesseae</name>
    <dbReference type="NCBI Taxonomy" id="3075519"/>
    <lineage>
        <taxon>Bacteria</taxon>
        <taxon>Bacillati</taxon>
        <taxon>Actinomycetota</taxon>
        <taxon>Actinomycetes</taxon>
        <taxon>Kitasatosporales</taxon>
        <taxon>Streptomycetaceae</taxon>
        <taxon>Streptomyces</taxon>
    </lineage>
</organism>
<keyword evidence="2" id="KW-1185">Reference proteome</keyword>
<accession>A0ABU2SH49</accession>
<evidence type="ECO:0000313" key="1">
    <source>
        <dbReference type="EMBL" id="MDT0448222.1"/>
    </source>
</evidence>
<dbReference type="Proteomes" id="UP001180531">
    <property type="component" value="Unassembled WGS sequence"/>
</dbReference>
<comment type="caution">
    <text evidence="1">The sequence shown here is derived from an EMBL/GenBank/DDBJ whole genome shotgun (WGS) entry which is preliminary data.</text>
</comment>
<evidence type="ECO:0000313" key="2">
    <source>
        <dbReference type="Proteomes" id="UP001180531"/>
    </source>
</evidence>
<sequence>MASAEEASALAQRLSQLSTDLTAAERENLKFLLSMAAGGVLSGHAQQIPEEMRETALGATQHSLPKLLAGAREKFPTGVVFYGRAPFLSDGDLAALDHESRACRPGAERFLDHYVSSSAAMAREISISQPIRAFLNENVGPVAPTRRANYLYYDEPGLGIDPHVDKDEFSLNILTMLEHRASSPQRSELILHPPGQEAMHFHLRAGESLVFFADSVTHQRTRTVAGEEIRLVSFGYRTLGGTHE</sequence>
<dbReference type="RefSeq" id="WP_311607903.1">
    <property type="nucleotide sequence ID" value="NZ_JAVRFI010000002.1"/>
</dbReference>
<gene>
    <name evidence="1" type="ORF">RM609_03765</name>
</gene>
<protein>
    <recommendedName>
        <fullName evidence="3">Fe2OG dioxygenase domain-containing protein</fullName>
    </recommendedName>
</protein>
<evidence type="ECO:0008006" key="3">
    <source>
        <dbReference type="Google" id="ProtNLM"/>
    </source>
</evidence>
<dbReference type="EMBL" id="JAVRFI010000002">
    <property type="protein sequence ID" value="MDT0448222.1"/>
    <property type="molecule type" value="Genomic_DNA"/>
</dbReference>